<evidence type="ECO:0000256" key="1">
    <source>
        <dbReference type="ARBA" id="ARBA00005964"/>
    </source>
</evidence>
<dbReference type="GeneID" id="81355054"/>
<dbReference type="GO" id="GO:0016787">
    <property type="term" value="F:hydrolase activity"/>
    <property type="evidence" value="ECO:0007669"/>
    <property type="project" value="UniProtKB-KW"/>
</dbReference>
<evidence type="ECO:0000313" key="5">
    <source>
        <dbReference type="EMBL" id="KAJ5103052.1"/>
    </source>
</evidence>
<comment type="caution">
    <text evidence="5">The sequence shown here is derived from an EMBL/GenBank/DDBJ whole genome shotgun (WGS) entry which is preliminary data.</text>
</comment>
<evidence type="ECO:0000259" key="4">
    <source>
        <dbReference type="Pfam" id="PF00135"/>
    </source>
</evidence>
<dbReference type="PANTHER" id="PTHR11559">
    <property type="entry name" value="CARBOXYLESTERASE"/>
    <property type="match status" value="1"/>
</dbReference>
<organism evidence="5 6">
    <name type="scientific">Penicillium argentinense</name>
    <dbReference type="NCBI Taxonomy" id="1131581"/>
    <lineage>
        <taxon>Eukaryota</taxon>
        <taxon>Fungi</taxon>
        <taxon>Dikarya</taxon>
        <taxon>Ascomycota</taxon>
        <taxon>Pezizomycotina</taxon>
        <taxon>Eurotiomycetes</taxon>
        <taxon>Eurotiomycetidae</taxon>
        <taxon>Eurotiales</taxon>
        <taxon>Aspergillaceae</taxon>
        <taxon>Penicillium</taxon>
    </lineage>
</organism>
<reference evidence="5" key="2">
    <citation type="journal article" date="2023" name="IMA Fungus">
        <title>Comparative genomic study of the Penicillium genus elucidates a diverse pangenome and 15 lateral gene transfer events.</title>
        <authorList>
            <person name="Petersen C."/>
            <person name="Sorensen T."/>
            <person name="Nielsen M.R."/>
            <person name="Sondergaard T.E."/>
            <person name="Sorensen J.L."/>
            <person name="Fitzpatrick D.A."/>
            <person name="Frisvad J.C."/>
            <person name="Nielsen K.L."/>
        </authorList>
    </citation>
    <scope>NUCLEOTIDE SEQUENCE</scope>
    <source>
        <strain evidence="5">IBT 30761</strain>
    </source>
</reference>
<dbReference type="InterPro" id="IPR019826">
    <property type="entry name" value="Carboxylesterase_B_AS"/>
</dbReference>
<evidence type="ECO:0000256" key="2">
    <source>
        <dbReference type="ARBA" id="ARBA00022801"/>
    </source>
</evidence>
<keyword evidence="6" id="KW-1185">Reference proteome</keyword>
<name>A0A9W9KFC4_9EURO</name>
<dbReference type="EC" id="3.1.1.-" evidence="3"/>
<dbReference type="Gene3D" id="3.40.50.1820">
    <property type="entry name" value="alpha/beta hydrolase"/>
    <property type="match status" value="1"/>
</dbReference>
<dbReference type="AlphaFoldDB" id="A0A9W9KFC4"/>
<keyword evidence="3" id="KW-0732">Signal</keyword>
<accession>A0A9W9KFC4</accession>
<dbReference type="Pfam" id="PF00135">
    <property type="entry name" value="COesterase"/>
    <property type="match status" value="1"/>
</dbReference>
<dbReference type="InterPro" id="IPR029058">
    <property type="entry name" value="AB_hydrolase_fold"/>
</dbReference>
<dbReference type="PROSITE" id="PS00122">
    <property type="entry name" value="CARBOXYLESTERASE_B_1"/>
    <property type="match status" value="1"/>
</dbReference>
<proteinExistence type="inferred from homology"/>
<dbReference type="InterPro" id="IPR002018">
    <property type="entry name" value="CarbesteraseB"/>
</dbReference>
<feature type="chain" id="PRO_5041016842" description="Carboxylic ester hydrolase" evidence="3">
    <location>
        <begin position="21"/>
        <end position="537"/>
    </location>
</feature>
<sequence>MRLLVTLIATALAFTTTTTAYDDPLVHLNYGSFQGKYDSSYNLSYFRKIPFASPPTGENRFRAPQPPAHITDSIYDTDQDFDMCPQRTVNGSEDCLYLGLFSRPWDTDKAVKRPVLVVFYGGAFIQGSASFTMPPSSFPVLNASTLNDYVVIYPNYRVNAFGFLSGKAIMESSTSDLNPGLLDQQYVLKWVRSHIHHFGGDPRNVTIWGQSAGAGSVVGQVLANGRHGQPKLFSKALASSPFWPKTYAYNAPEAEAIFAEFANLTGCLGNTDRETMSCLKAVDVQTIRDANLVIAAGNTWTTSSYTWAPVIDGEFLVDTLTEAVNAGSLKTEFVFGMYNTHEGENFVPSGLKSEAGANGFNSSVASFHSWLTGFLPGFSEKQIRAVEEVYYPVLGSTETIDEYNSTYVRAGLVYRDVVLACPAYWVANDAQRKGYLGEYTISPATHGSDTIYWNRINAVQTRNPVVYEGYAGAFASFFQTGDPNVHKLTDASQPGVTVIQRTEEEFVVVDNGFENTHLTQLKKRCDFWRGLGKHIPV</sequence>
<dbReference type="Proteomes" id="UP001149074">
    <property type="component" value="Unassembled WGS sequence"/>
</dbReference>
<dbReference type="GO" id="GO:0072330">
    <property type="term" value="P:monocarboxylic acid biosynthetic process"/>
    <property type="evidence" value="ECO:0007669"/>
    <property type="project" value="UniProtKB-ARBA"/>
</dbReference>
<dbReference type="SUPFAM" id="SSF53474">
    <property type="entry name" value="alpha/beta-Hydrolases"/>
    <property type="match status" value="1"/>
</dbReference>
<dbReference type="OrthoDB" id="408631at2759"/>
<evidence type="ECO:0000256" key="3">
    <source>
        <dbReference type="RuleBase" id="RU361235"/>
    </source>
</evidence>
<feature type="signal peptide" evidence="3">
    <location>
        <begin position="1"/>
        <end position="20"/>
    </location>
</feature>
<dbReference type="EMBL" id="JAPQKI010000004">
    <property type="protein sequence ID" value="KAJ5103052.1"/>
    <property type="molecule type" value="Genomic_DNA"/>
</dbReference>
<dbReference type="FunFam" id="3.40.50.1820:FF:000299">
    <property type="entry name" value="Carboxylic ester hydrolase"/>
    <property type="match status" value="1"/>
</dbReference>
<feature type="domain" description="Carboxylesterase type B" evidence="4">
    <location>
        <begin position="23"/>
        <end position="528"/>
    </location>
</feature>
<dbReference type="RefSeq" id="XP_056476432.1">
    <property type="nucleotide sequence ID" value="XM_056616075.1"/>
</dbReference>
<comment type="similarity">
    <text evidence="1 3">Belongs to the type-B carboxylesterase/lipase family.</text>
</comment>
<dbReference type="GO" id="GO:0017000">
    <property type="term" value="P:antibiotic biosynthetic process"/>
    <property type="evidence" value="ECO:0007669"/>
    <property type="project" value="UniProtKB-ARBA"/>
</dbReference>
<gene>
    <name evidence="5" type="ORF">N7532_003581</name>
</gene>
<keyword evidence="2 3" id="KW-0378">Hydrolase</keyword>
<protein>
    <recommendedName>
        <fullName evidence="3">Carboxylic ester hydrolase</fullName>
        <ecNumber evidence="3">3.1.1.-</ecNumber>
    </recommendedName>
</protein>
<dbReference type="InterPro" id="IPR050309">
    <property type="entry name" value="Type-B_Carboxylest/Lipase"/>
</dbReference>
<reference evidence="5" key="1">
    <citation type="submission" date="2022-11" db="EMBL/GenBank/DDBJ databases">
        <authorList>
            <person name="Petersen C."/>
        </authorList>
    </citation>
    <scope>NUCLEOTIDE SEQUENCE</scope>
    <source>
        <strain evidence="5">IBT 30761</strain>
    </source>
</reference>
<evidence type="ECO:0000313" key="6">
    <source>
        <dbReference type="Proteomes" id="UP001149074"/>
    </source>
</evidence>